<dbReference type="PROSITE" id="PS51186">
    <property type="entry name" value="GNAT"/>
    <property type="match status" value="1"/>
</dbReference>
<evidence type="ECO:0000313" key="5">
    <source>
        <dbReference type="Proteomes" id="UP000291130"/>
    </source>
</evidence>
<proteinExistence type="predicted"/>
<dbReference type="GO" id="GO:0016747">
    <property type="term" value="F:acyltransferase activity, transferring groups other than amino-acyl groups"/>
    <property type="evidence" value="ECO:0007669"/>
    <property type="project" value="InterPro"/>
</dbReference>
<name>A0A411MI00_9PSED</name>
<evidence type="ECO:0000259" key="3">
    <source>
        <dbReference type="PROSITE" id="PS51186"/>
    </source>
</evidence>
<evidence type="ECO:0000256" key="2">
    <source>
        <dbReference type="ARBA" id="ARBA00023315"/>
    </source>
</evidence>
<dbReference type="PANTHER" id="PTHR43877:SF2">
    <property type="entry name" value="AMINOALKYLPHOSPHONATE N-ACETYLTRANSFERASE-RELATED"/>
    <property type="match status" value="1"/>
</dbReference>
<dbReference type="InterPro" id="IPR016181">
    <property type="entry name" value="Acyl_CoA_acyltransferase"/>
</dbReference>
<dbReference type="Pfam" id="PF00583">
    <property type="entry name" value="Acetyltransf_1"/>
    <property type="match status" value="1"/>
</dbReference>
<evidence type="ECO:0000256" key="1">
    <source>
        <dbReference type="ARBA" id="ARBA00022679"/>
    </source>
</evidence>
<dbReference type="PANTHER" id="PTHR43877">
    <property type="entry name" value="AMINOALKYLPHOSPHONATE N-ACETYLTRANSFERASE-RELATED-RELATED"/>
    <property type="match status" value="1"/>
</dbReference>
<dbReference type="CDD" id="cd04301">
    <property type="entry name" value="NAT_SF"/>
    <property type="match status" value="1"/>
</dbReference>
<dbReference type="Gene3D" id="3.40.630.30">
    <property type="match status" value="1"/>
</dbReference>
<dbReference type="KEGG" id="ptk:EXN22_12425"/>
<dbReference type="AlphaFoldDB" id="A0A411MI00"/>
<keyword evidence="2" id="KW-0012">Acyltransferase</keyword>
<dbReference type="SUPFAM" id="SSF55729">
    <property type="entry name" value="Acyl-CoA N-acyltransferases (Nat)"/>
    <property type="match status" value="1"/>
</dbReference>
<keyword evidence="5" id="KW-1185">Reference proteome</keyword>
<organism evidence="4 5">
    <name type="scientific">Pseudomonas tructae</name>
    <dbReference type="NCBI Taxonomy" id="2518644"/>
    <lineage>
        <taxon>Bacteria</taxon>
        <taxon>Pseudomonadati</taxon>
        <taxon>Pseudomonadota</taxon>
        <taxon>Gammaproteobacteria</taxon>
        <taxon>Pseudomonadales</taxon>
        <taxon>Pseudomonadaceae</taxon>
        <taxon>Pseudomonas</taxon>
    </lineage>
</organism>
<dbReference type="InterPro" id="IPR000182">
    <property type="entry name" value="GNAT_dom"/>
</dbReference>
<protein>
    <submittedName>
        <fullName evidence="4">N-acetyltransferase</fullName>
    </submittedName>
</protein>
<keyword evidence="1 4" id="KW-0808">Transferase</keyword>
<reference evidence="4 5" key="1">
    <citation type="submission" date="2019-02" db="EMBL/GenBank/DDBJ databases">
        <title>Complete genome sequence of Pseudomonas sp. SNU WT1 isolated from rainbow trout.</title>
        <authorList>
            <person name="Oh W.T."/>
            <person name="Park S.C."/>
        </authorList>
    </citation>
    <scope>NUCLEOTIDE SEQUENCE [LARGE SCALE GENOMIC DNA]</scope>
    <source>
        <strain evidence="4 5">SNU WT1</strain>
    </source>
</reference>
<sequence>MNPLGLSFRPIDQGDLPLLEHLYATTRAGEMRHSGWSAEQIAQFLSQQFAAQHQYYQAHYPDGEFLLIERQGQAIGRLYLFWGQTALNLIDIALLPACIGQGIGSAILANLLQRADEQGLACELSVEHYNPAQQLYARLGFVPIGESGVYRRLRREADTSVCLSTEAS</sequence>
<dbReference type="RefSeq" id="WP_130264326.1">
    <property type="nucleotide sequence ID" value="NZ_CP035952.1"/>
</dbReference>
<dbReference type="Proteomes" id="UP000291130">
    <property type="component" value="Chromosome"/>
</dbReference>
<evidence type="ECO:0000313" key="4">
    <source>
        <dbReference type="EMBL" id="QBF26458.1"/>
    </source>
</evidence>
<feature type="domain" description="N-acetyltransferase" evidence="3">
    <location>
        <begin position="6"/>
        <end position="158"/>
    </location>
</feature>
<gene>
    <name evidence="4" type="ORF">EXN22_12425</name>
</gene>
<dbReference type="OrthoDB" id="5525374at2"/>
<dbReference type="InterPro" id="IPR050832">
    <property type="entry name" value="Bact_Acetyltransf"/>
</dbReference>
<accession>A0A411MI00</accession>
<dbReference type="EMBL" id="CP035952">
    <property type="protein sequence ID" value="QBF26458.1"/>
    <property type="molecule type" value="Genomic_DNA"/>
</dbReference>